<keyword evidence="2" id="KW-1185">Reference proteome</keyword>
<dbReference type="SUPFAM" id="SSF53167">
    <property type="entry name" value="Purine and uridine phosphorylases"/>
    <property type="match status" value="1"/>
</dbReference>
<dbReference type="Proteomes" id="UP001610335">
    <property type="component" value="Unassembled WGS sequence"/>
</dbReference>
<evidence type="ECO:0000313" key="1">
    <source>
        <dbReference type="EMBL" id="KAL2829430.1"/>
    </source>
</evidence>
<dbReference type="Gene3D" id="3.40.50.1580">
    <property type="entry name" value="Nucleoside phosphorylase domain"/>
    <property type="match status" value="1"/>
</dbReference>
<proteinExistence type="predicted"/>
<comment type="caution">
    <text evidence="1">The sequence shown here is derived from an EMBL/GenBank/DDBJ whole genome shotgun (WGS) entry which is preliminary data.</text>
</comment>
<accession>A0ABR4INU5</accession>
<dbReference type="InterPro" id="IPR035994">
    <property type="entry name" value="Nucleoside_phosphorylase_sf"/>
</dbReference>
<dbReference type="InterPro" id="IPR053137">
    <property type="entry name" value="NLR-like"/>
</dbReference>
<dbReference type="PANTHER" id="PTHR46082">
    <property type="entry name" value="ATP/GTP-BINDING PROTEIN-RELATED"/>
    <property type="match status" value="1"/>
</dbReference>
<organism evidence="1 2">
    <name type="scientific">Aspergillus cavernicola</name>
    <dbReference type="NCBI Taxonomy" id="176166"/>
    <lineage>
        <taxon>Eukaryota</taxon>
        <taxon>Fungi</taxon>
        <taxon>Dikarya</taxon>
        <taxon>Ascomycota</taxon>
        <taxon>Pezizomycotina</taxon>
        <taxon>Eurotiomycetes</taxon>
        <taxon>Eurotiomycetidae</taxon>
        <taxon>Eurotiales</taxon>
        <taxon>Aspergillaceae</taxon>
        <taxon>Aspergillus</taxon>
        <taxon>Aspergillus subgen. Nidulantes</taxon>
    </lineage>
</organism>
<dbReference type="EMBL" id="JBFXLS010000016">
    <property type="protein sequence ID" value="KAL2829430.1"/>
    <property type="molecule type" value="Genomic_DNA"/>
</dbReference>
<name>A0ABR4INU5_9EURO</name>
<evidence type="ECO:0000313" key="2">
    <source>
        <dbReference type="Proteomes" id="UP001610335"/>
    </source>
</evidence>
<reference evidence="1 2" key="1">
    <citation type="submission" date="2024-07" db="EMBL/GenBank/DDBJ databases">
        <title>Section-level genome sequencing and comparative genomics of Aspergillus sections Usti and Cavernicolus.</title>
        <authorList>
            <consortium name="Lawrence Berkeley National Laboratory"/>
            <person name="Nybo J.L."/>
            <person name="Vesth T.C."/>
            <person name="Theobald S."/>
            <person name="Frisvad J.C."/>
            <person name="Larsen T.O."/>
            <person name="Kjaerboelling I."/>
            <person name="Rothschild-Mancinelli K."/>
            <person name="Lyhne E.K."/>
            <person name="Kogle M.E."/>
            <person name="Barry K."/>
            <person name="Clum A."/>
            <person name="Na H."/>
            <person name="Ledsgaard L."/>
            <person name="Lin J."/>
            <person name="Lipzen A."/>
            <person name="Kuo A."/>
            <person name="Riley R."/>
            <person name="Mondo S."/>
            <person name="LaButti K."/>
            <person name="Haridas S."/>
            <person name="Pangalinan J."/>
            <person name="Salamov A.A."/>
            <person name="Simmons B.A."/>
            <person name="Magnuson J.K."/>
            <person name="Chen J."/>
            <person name="Drula E."/>
            <person name="Henrissat B."/>
            <person name="Wiebenga A."/>
            <person name="Lubbers R.J."/>
            <person name="Gomes A.C."/>
            <person name="Makela M.R."/>
            <person name="Stajich J."/>
            <person name="Grigoriev I.V."/>
            <person name="Mortensen U.H."/>
            <person name="De vries R.P."/>
            <person name="Baker S.E."/>
            <person name="Andersen M.R."/>
        </authorList>
    </citation>
    <scope>NUCLEOTIDE SEQUENCE [LARGE SCALE GENOMIC DNA]</scope>
    <source>
        <strain evidence="1 2">CBS 600.67</strain>
    </source>
</reference>
<protein>
    <submittedName>
        <fullName evidence="1">Purine and uridine phosphorylase</fullName>
    </submittedName>
</protein>
<gene>
    <name evidence="1" type="ORF">BDW59DRAFT_159020</name>
</gene>
<sequence length="357" mass="39801">MLSMKMNQEVSPFQNDKYQIAWICSNHIEMLPASEMLDREFGEPQIPLKTDKEYAMTLGIMGNHKIVILNLLTEENGDECGSALVAELLAKFPQIRFGVMVGVGAGIPDYEGDEVRDIRVGDVVVGSYKADDGGVFVYDGWEPYTILGTFNAPPRCLRPAVVGLQTRRGECMSRVSARINNMLEKRAHMAKTWRRPDATTDLLYRSGYDKDDGGICSGWKEAQEVSRRDWERRSTIDPFIHCGGIAISSESVEDGRTRDRIHSIYPQVFCLDNDLSGVETGFPCLVIRGISNYADTHRNGEWLRYAAAAAAAFGTILLHEVSAMDVAGEPTAVEVIQRATKFLHAMSTRVNMKDMHI</sequence>
<dbReference type="PANTHER" id="PTHR46082:SF6">
    <property type="entry name" value="AAA+ ATPASE DOMAIN-CONTAINING PROTEIN-RELATED"/>
    <property type="match status" value="1"/>
</dbReference>